<evidence type="ECO:0000313" key="2">
    <source>
        <dbReference type="EMBL" id="MFC3144806.1"/>
    </source>
</evidence>
<protein>
    <recommendedName>
        <fullName evidence="4">AsmA-like protein</fullName>
    </recommendedName>
</protein>
<gene>
    <name evidence="2" type="ORF">ACFOGP_18945</name>
</gene>
<proteinExistence type="predicted"/>
<dbReference type="RefSeq" id="WP_275634374.1">
    <property type="nucleotide sequence ID" value="NZ_JARGYD010000009.1"/>
</dbReference>
<keyword evidence="3" id="KW-1185">Reference proteome</keyword>
<keyword evidence="1" id="KW-0812">Transmembrane</keyword>
<evidence type="ECO:0008006" key="4">
    <source>
        <dbReference type="Google" id="ProtNLM"/>
    </source>
</evidence>
<sequence length="1093" mass="114944">MSDTAEEKPRRGRGRRRRAGLLVLFSVALLSVFGGLGFLAVTGIPLTAPDWVTREMEERLNAEIETGRVSLGGISVGVDSGMVPRVRLRNVGLIDGRGLEVARLNEVSAALTAPALLQGTVQMSSVQVSGAQITVRRLSDGTFDLSFGEGLGASGTLAGVLDRIDAAFEKPPLAGMRRIEANQLTITLEDARSGRLWQVTEGRIVLEPGANTLGLTVTADVFNGTEDLATLVLTMQTEKGTSQASLDAVFQNAATADIAAQAPALAFLEVLDAPIAGALSAQIGPDGQMTGLEGALDIGAGVLQPTPETEPIRFDGASGRMAYDAARQQISVEDLQIQTGAAQGRAEGQAFLRDFENGWPATMVGQYRLTDVVVQPEGLFPEPVGFAEGAIDFRVRLDPFSVEIGQISLVDEDRRIHGYGNVRATRGGWDAALDLALEPIGLDRLLAIWPVSVAPKPREWLEKNVFKGTVADMAAALRVSPERPDGDFSLSFSFLDADLKPMKTLPPINGASGYASLVGQTFTATLESGQVAAPQGGMIDVTGTSFKVPNIKRKPGRGEVTLQTDSSIEAALSLLDLPPFELMTKAGRPPDLFTGRAETTTEIGFDLVKRVQVEDVDYNAAATLTNVFSATLIPGRELRSDRLELRANPGGVAVSGTGFLGELPANVVWSQQFGPEHAGESTVEGTVQLGEAFLSEFGIGLPPNAITGDGLGTITVNLKKDEPPTFRLVSDLNRMGMRIDALGWSKAVNRTGRLEVAGTLGQEPGIDQLVLEAPGLSLSGVIDLGPDGALQTASFDRVRVGNWLDGPVILTGRGPGRPPGVTMTRGTVDLRQANLGGSGGGGGGQGGREGSPLSLQLDRLIVSEGIAFTSFVGQFRNRGGLEGRFAARINGGAGVSGDVIPTPSGAAIRLISEDAGGALASAGVLKTARGGRLDLTLNPTGQDGVYDGYLRVRDTRIVDAPAMTDLLSAISIVGLIDQFNTGGITFNEVDAEFRLTPSRLTLLRSSGVGPSLGLSLDGIFDLASGRLDMQGVVSPVYFLNGIGQVVSRRGEGLFGFSFRMRGEATSPSVSVNPLSILTPGMFRDIFRRPPPTQ</sequence>
<organism evidence="2 3">
    <name type="scientific">Psychromarinibacter halotolerans</name>
    <dbReference type="NCBI Taxonomy" id="1775175"/>
    <lineage>
        <taxon>Bacteria</taxon>
        <taxon>Pseudomonadati</taxon>
        <taxon>Pseudomonadota</taxon>
        <taxon>Alphaproteobacteria</taxon>
        <taxon>Rhodobacterales</taxon>
        <taxon>Paracoccaceae</taxon>
        <taxon>Psychromarinibacter</taxon>
    </lineage>
</organism>
<keyword evidence="1" id="KW-1133">Transmembrane helix</keyword>
<name>A0ABV7GZ75_9RHOB</name>
<evidence type="ECO:0000313" key="3">
    <source>
        <dbReference type="Proteomes" id="UP001595632"/>
    </source>
</evidence>
<dbReference type="Proteomes" id="UP001595632">
    <property type="component" value="Unassembled WGS sequence"/>
</dbReference>
<comment type="caution">
    <text evidence="2">The sequence shown here is derived from an EMBL/GenBank/DDBJ whole genome shotgun (WGS) entry which is preliminary data.</text>
</comment>
<evidence type="ECO:0000256" key="1">
    <source>
        <dbReference type="SAM" id="Phobius"/>
    </source>
</evidence>
<dbReference type="EMBL" id="JBHRTB010000010">
    <property type="protein sequence ID" value="MFC3144806.1"/>
    <property type="molecule type" value="Genomic_DNA"/>
</dbReference>
<keyword evidence="1" id="KW-0472">Membrane</keyword>
<accession>A0ABV7GZ75</accession>
<reference evidence="3" key="1">
    <citation type="journal article" date="2019" name="Int. J. Syst. Evol. Microbiol.">
        <title>The Global Catalogue of Microorganisms (GCM) 10K type strain sequencing project: providing services to taxonomists for standard genome sequencing and annotation.</title>
        <authorList>
            <consortium name="The Broad Institute Genomics Platform"/>
            <consortium name="The Broad Institute Genome Sequencing Center for Infectious Disease"/>
            <person name="Wu L."/>
            <person name="Ma J."/>
        </authorList>
    </citation>
    <scope>NUCLEOTIDE SEQUENCE [LARGE SCALE GENOMIC DNA]</scope>
    <source>
        <strain evidence="3">KCTC 52366</strain>
    </source>
</reference>
<feature type="transmembrane region" description="Helical" evidence="1">
    <location>
        <begin position="21"/>
        <end position="46"/>
    </location>
</feature>